<dbReference type="GO" id="GO:0022857">
    <property type="term" value="F:transmembrane transporter activity"/>
    <property type="evidence" value="ECO:0007669"/>
    <property type="project" value="UniProtKB-ARBA"/>
</dbReference>
<dbReference type="PANTHER" id="PTHR24220:SF86">
    <property type="entry name" value="ABC TRANSPORTER ABCH.1"/>
    <property type="match status" value="1"/>
</dbReference>
<evidence type="ECO:0000256" key="3">
    <source>
        <dbReference type="ARBA" id="ARBA00022840"/>
    </source>
</evidence>
<keyword evidence="3 6" id="KW-0067">ATP-binding</keyword>
<feature type="domain" description="ABC transporter" evidence="5">
    <location>
        <begin position="5"/>
        <end position="230"/>
    </location>
</feature>
<dbReference type="Proteomes" id="UP000319449">
    <property type="component" value="Unassembled WGS sequence"/>
</dbReference>
<dbReference type="InterPro" id="IPR017911">
    <property type="entry name" value="MacB-like_ATP-bd"/>
</dbReference>
<dbReference type="PROSITE" id="PS00211">
    <property type="entry name" value="ABC_TRANSPORTER_1"/>
    <property type="match status" value="1"/>
</dbReference>
<keyword evidence="7" id="KW-1185">Reference proteome</keyword>
<evidence type="ECO:0000256" key="1">
    <source>
        <dbReference type="ARBA" id="ARBA00022448"/>
    </source>
</evidence>
<dbReference type="InterPro" id="IPR027417">
    <property type="entry name" value="P-loop_NTPase"/>
</dbReference>
<evidence type="ECO:0000313" key="6">
    <source>
        <dbReference type="EMBL" id="TWJ17340.1"/>
    </source>
</evidence>
<gene>
    <name evidence="6" type="ORF">JN12_03116</name>
</gene>
<protein>
    <submittedName>
        <fullName evidence="6">Putative ABC transport system ATP-binding protein</fullName>
    </submittedName>
</protein>
<dbReference type="GO" id="GO:0005886">
    <property type="term" value="C:plasma membrane"/>
    <property type="evidence" value="ECO:0007669"/>
    <property type="project" value="TreeGrafter"/>
</dbReference>
<reference evidence="6 7" key="1">
    <citation type="submission" date="2019-07" db="EMBL/GenBank/DDBJ databases">
        <title>Genomic Encyclopedia of Archaeal and Bacterial Type Strains, Phase II (KMG-II): from individual species to whole genera.</title>
        <authorList>
            <person name="Goeker M."/>
        </authorList>
    </citation>
    <scope>NUCLEOTIDE SEQUENCE [LARGE SCALE GENOMIC DNA]</scope>
    <source>
        <strain evidence="6 7">ATCC BAA-1139</strain>
    </source>
</reference>
<comment type="caution">
    <text evidence="6">The sequence shown here is derived from an EMBL/GenBank/DDBJ whole genome shotgun (WGS) entry which is preliminary data.</text>
</comment>
<comment type="similarity">
    <text evidence="4">Belongs to the ABC transporter superfamily. Macrolide exporter (TC 3.A.1.122) family.</text>
</comment>
<dbReference type="Gene3D" id="3.40.50.300">
    <property type="entry name" value="P-loop containing nucleotide triphosphate hydrolases"/>
    <property type="match status" value="1"/>
</dbReference>
<keyword evidence="2" id="KW-0547">Nucleotide-binding</keyword>
<sequence length="232" mass="25765">MADPIIVRDLKKIYREGQIEVMAVDNISFSLREGEVVGLFGPSGSGKTTLLSILGCILRATSGSLKLYGSEVADLPEEKLPAIRKRHISFIFQGFNLFPALTAHENVLLGLKMKGMTGEDADKRAREMLTRVGLEQRMGFLPRDLSGGQRQRVAVARALAADSPIILADEPTGNLDQTNGRKVMELLKELAVDRRRCVVVATHDNRIEDLFDRILFMEDGVIHREQGHGMNR</sequence>
<dbReference type="InterPro" id="IPR003439">
    <property type="entry name" value="ABC_transporter-like_ATP-bd"/>
</dbReference>
<evidence type="ECO:0000256" key="4">
    <source>
        <dbReference type="ARBA" id="ARBA00038388"/>
    </source>
</evidence>
<dbReference type="GO" id="GO:0005524">
    <property type="term" value="F:ATP binding"/>
    <property type="evidence" value="ECO:0007669"/>
    <property type="project" value="UniProtKB-KW"/>
</dbReference>
<dbReference type="PANTHER" id="PTHR24220">
    <property type="entry name" value="IMPORT ATP-BINDING PROTEIN"/>
    <property type="match status" value="1"/>
</dbReference>
<proteinExistence type="inferred from homology"/>
<evidence type="ECO:0000256" key="2">
    <source>
        <dbReference type="ARBA" id="ARBA00022741"/>
    </source>
</evidence>
<dbReference type="OrthoDB" id="9809450at2"/>
<dbReference type="Pfam" id="PF00005">
    <property type="entry name" value="ABC_tran"/>
    <property type="match status" value="1"/>
</dbReference>
<evidence type="ECO:0000313" key="7">
    <source>
        <dbReference type="Proteomes" id="UP000319449"/>
    </source>
</evidence>
<name>A0A562VHK3_9BACT</name>
<dbReference type="GO" id="GO:0098796">
    <property type="term" value="C:membrane protein complex"/>
    <property type="evidence" value="ECO:0007669"/>
    <property type="project" value="UniProtKB-ARBA"/>
</dbReference>
<dbReference type="CDD" id="cd03255">
    <property type="entry name" value="ABC_MJ0796_LolCDE_FtsE"/>
    <property type="match status" value="1"/>
</dbReference>
<accession>A0A562VHK3</accession>
<dbReference type="AlphaFoldDB" id="A0A562VHK3"/>
<dbReference type="SUPFAM" id="SSF52540">
    <property type="entry name" value="P-loop containing nucleoside triphosphate hydrolases"/>
    <property type="match status" value="1"/>
</dbReference>
<dbReference type="SMART" id="SM00382">
    <property type="entry name" value="AAA"/>
    <property type="match status" value="1"/>
</dbReference>
<keyword evidence="1" id="KW-0813">Transport</keyword>
<dbReference type="GO" id="GO:0016887">
    <property type="term" value="F:ATP hydrolysis activity"/>
    <property type="evidence" value="ECO:0007669"/>
    <property type="project" value="InterPro"/>
</dbReference>
<dbReference type="FunFam" id="3.40.50.300:FF:000032">
    <property type="entry name" value="Export ABC transporter ATP-binding protein"/>
    <property type="match status" value="1"/>
</dbReference>
<dbReference type="InterPro" id="IPR003593">
    <property type="entry name" value="AAA+_ATPase"/>
</dbReference>
<dbReference type="InterPro" id="IPR017871">
    <property type="entry name" value="ABC_transporter-like_CS"/>
</dbReference>
<organism evidence="6 7">
    <name type="scientific">Geobacter argillaceus</name>
    <dbReference type="NCBI Taxonomy" id="345631"/>
    <lineage>
        <taxon>Bacteria</taxon>
        <taxon>Pseudomonadati</taxon>
        <taxon>Thermodesulfobacteriota</taxon>
        <taxon>Desulfuromonadia</taxon>
        <taxon>Geobacterales</taxon>
        <taxon>Geobacteraceae</taxon>
        <taxon>Geobacter</taxon>
    </lineage>
</organism>
<dbReference type="RefSeq" id="WP_145024422.1">
    <property type="nucleotide sequence ID" value="NZ_VLLN01000022.1"/>
</dbReference>
<dbReference type="EMBL" id="VLLN01000022">
    <property type="protein sequence ID" value="TWJ17340.1"/>
    <property type="molecule type" value="Genomic_DNA"/>
</dbReference>
<dbReference type="InterPro" id="IPR015854">
    <property type="entry name" value="ABC_transpr_LolD-like"/>
</dbReference>
<evidence type="ECO:0000259" key="5">
    <source>
        <dbReference type="PROSITE" id="PS50893"/>
    </source>
</evidence>
<dbReference type="PROSITE" id="PS50893">
    <property type="entry name" value="ABC_TRANSPORTER_2"/>
    <property type="match status" value="1"/>
</dbReference>